<dbReference type="GO" id="GO:0005634">
    <property type="term" value="C:nucleus"/>
    <property type="evidence" value="ECO:0007669"/>
    <property type="project" value="TreeGrafter"/>
</dbReference>
<evidence type="ECO:0000256" key="1">
    <source>
        <dbReference type="ARBA" id="ARBA00011764"/>
    </source>
</evidence>
<evidence type="ECO:0000256" key="6">
    <source>
        <dbReference type="SAM" id="MobiDB-lite"/>
    </source>
</evidence>
<dbReference type="EMBL" id="OV651814">
    <property type="protein sequence ID" value="CAH1106740.1"/>
    <property type="molecule type" value="Genomic_DNA"/>
</dbReference>
<comment type="subunit">
    <text evidence="1">Self-associates forming complexes of several hundred monomers.</text>
</comment>
<keyword evidence="3" id="KW-0805">Transcription regulation</keyword>
<feature type="compositionally biased region" description="Basic and acidic residues" evidence="6">
    <location>
        <begin position="184"/>
        <end position="195"/>
    </location>
</feature>
<evidence type="ECO:0000256" key="4">
    <source>
        <dbReference type="ARBA" id="ARBA00023163"/>
    </source>
</evidence>
<feature type="domain" description="Myb/SANT-like DNA-binding" evidence="7">
    <location>
        <begin position="6"/>
        <end position="76"/>
    </location>
</feature>
<organism evidence="8 9">
    <name type="scientific">Psylliodes chrysocephalus</name>
    <dbReference type="NCBI Taxonomy" id="3402493"/>
    <lineage>
        <taxon>Eukaryota</taxon>
        <taxon>Metazoa</taxon>
        <taxon>Ecdysozoa</taxon>
        <taxon>Arthropoda</taxon>
        <taxon>Hexapoda</taxon>
        <taxon>Insecta</taxon>
        <taxon>Pterygota</taxon>
        <taxon>Neoptera</taxon>
        <taxon>Endopterygota</taxon>
        <taxon>Coleoptera</taxon>
        <taxon>Polyphaga</taxon>
        <taxon>Cucujiformia</taxon>
        <taxon>Chrysomeloidea</taxon>
        <taxon>Chrysomelidae</taxon>
        <taxon>Galerucinae</taxon>
        <taxon>Alticini</taxon>
        <taxon>Psylliodes</taxon>
    </lineage>
</organism>
<dbReference type="PANTHER" id="PTHR23098:SF16">
    <property type="entry name" value="REGULATORY PROTEIN ZESTE"/>
    <property type="match status" value="1"/>
</dbReference>
<protein>
    <recommendedName>
        <fullName evidence="2">Regulatory protein zeste</fullName>
    </recommendedName>
</protein>
<keyword evidence="4" id="KW-0804">Transcription</keyword>
<evidence type="ECO:0000259" key="7">
    <source>
        <dbReference type="Pfam" id="PF13873"/>
    </source>
</evidence>
<feature type="region of interest" description="Disordered" evidence="6">
    <location>
        <begin position="173"/>
        <end position="195"/>
    </location>
</feature>
<proteinExistence type="predicted"/>
<dbReference type="InterPro" id="IPR028002">
    <property type="entry name" value="Myb_DNA-bind_5"/>
</dbReference>
<dbReference type="Pfam" id="PF13873">
    <property type="entry name" value="Myb_DNA-bind_5"/>
    <property type="match status" value="1"/>
</dbReference>
<reference evidence="8" key="1">
    <citation type="submission" date="2022-01" db="EMBL/GenBank/DDBJ databases">
        <authorList>
            <person name="King R."/>
        </authorList>
    </citation>
    <scope>NUCLEOTIDE SEQUENCE</scope>
</reference>
<dbReference type="PANTHER" id="PTHR23098">
    <property type="entry name" value="AGAP001331-PA-RELATED"/>
    <property type="match status" value="1"/>
</dbReference>
<comment type="function">
    <text evidence="5">Involved in transvection phenomena (= synapsis-dependent gene expression), where the synaptic pairing of chromosomes carrying genes with which zeste interacts influences the expression of these genes. Zeste binds to DNA and stimulates transcription from a nearby promoter.</text>
</comment>
<evidence type="ECO:0000256" key="5">
    <source>
        <dbReference type="ARBA" id="ARBA00025466"/>
    </source>
</evidence>
<evidence type="ECO:0000256" key="2">
    <source>
        <dbReference type="ARBA" id="ARBA00016807"/>
    </source>
</evidence>
<keyword evidence="9" id="KW-1185">Reference proteome</keyword>
<dbReference type="AlphaFoldDB" id="A0A9P0CV71"/>
<gene>
    <name evidence="8" type="ORF">PSYICH_LOCUS6927</name>
</gene>
<evidence type="ECO:0000313" key="9">
    <source>
        <dbReference type="Proteomes" id="UP001153636"/>
    </source>
</evidence>
<name>A0A9P0CV71_9CUCU</name>
<dbReference type="Proteomes" id="UP001153636">
    <property type="component" value="Chromosome 2"/>
</dbReference>
<evidence type="ECO:0000313" key="8">
    <source>
        <dbReference type="EMBL" id="CAH1106740.1"/>
    </source>
</evidence>
<evidence type="ECO:0000256" key="3">
    <source>
        <dbReference type="ARBA" id="ARBA00023015"/>
    </source>
</evidence>
<dbReference type="OrthoDB" id="7540822at2759"/>
<sequence>MAIKVTPAHWEVLLNFMEAHPDFARGRISGPNAKYIMKKLWSACATKLNSVGGGARKVDKWQKTWTDFKYNLKKKASALRLEQTATGGGPPNMTPLSEVELKILGILGQTFYEGLIESEIILQNSPEPMSLNTPNEEIDTNLIGECGAVKECSKTGTIQRTPIKRFSDHDYVKLPQGTRPKKMKTTETERRRYLS</sequence>
<accession>A0A9P0CV71</accession>